<evidence type="ECO:0000256" key="2">
    <source>
        <dbReference type="ARBA" id="ARBA00010790"/>
    </source>
</evidence>
<dbReference type="Gene3D" id="3.30.560.10">
    <property type="entry name" value="Glucose Oxidase, domain 3"/>
    <property type="match status" value="1"/>
</dbReference>
<protein>
    <recommendedName>
        <fullName evidence="7">Glucose-methanol-choline oxidoreductase N-terminal domain-containing protein</fullName>
    </recommendedName>
</protein>
<dbReference type="GO" id="GO:0016614">
    <property type="term" value="F:oxidoreductase activity, acting on CH-OH group of donors"/>
    <property type="evidence" value="ECO:0007669"/>
    <property type="project" value="InterPro"/>
</dbReference>
<dbReference type="EMBL" id="FZQP02006870">
    <property type="protein sequence ID" value="VVD04517.1"/>
    <property type="molecule type" value="Genomic_DNA"/>
</dbReference>
<organism evidence="8 9">
    <name type="scientific">Leptidea sinapis</name>
    <dbReference type="NCBI Taxonomy" id="189913"/>
    <lineage>
        <taxon>Eukaryota</taxon>
        <taxon>Metazoa</taxon>
        <taxon>Ecdysozoa</taxon>
        <taxon>Arthropoda</taxon>
        <taxon>Hexapoda</taxon>
        <taxon>Insecta</taxon>
        <taxon>Pterygota</taxon>
        <taxon>Neoptera</taxon>
        <taxon>Endopterygota</taxon>
        <taxon>Lepidoptera</taxon>
        <taxon>Glossata</taxon>
        <taxon>Ditrysia</taxon>
        <taxon>Papilionoidea</taxon>
        <taxon>Pieridae</taxon>
        <taxon>Dismorphiinae</taxon>
        <taxon>Leptidea</taxon>
    </lineage>
</organism>
<feature type="chain" id="PRO_5022698108" description="Glucose-methanol-choline oxidoreductase N-terminal domain-containing protein" evidence="6">
    <location>
        <begin position="18"/>
        <end position="629"/>
    </location>
</feature>
<dbReference type="PROSITE" id="PS00624">
    <property type="entry name" value="GMC_OXRED_2"/>
    <property type="match status" value="1"/>
</dbReference>
<dbReference type="PANTHER" id="PTHR11552">
    <property type="entry name" value="GLUCOSE-METHANOL-CHOLINE GMC OXIDOREDUCTASE"/>
    <property type="match status" value="1"/>
</dbReference>
<dbReference type="SUPFAM" id="SSF54373">
    <property type="entry name" value="FAD-linked reductases, C-terminal domain"/>
    <property type="match status" value="1"/>
</dbReference>
<dbReference type="Pfam" id="PF05199">
    <property type="entry name" value="GMC_oxred_C"/>
    <property type="match status" value="1"/>
</dbReference>
<dbReference type="Proteomes" id="UP000324832">
    <property type="component" value="Unassembled WGS sequence"/>
</dbReference>
<name>A0A5E4R2C9_9NEOP</name>
<dbReference type="InterPro" id="IPR012132">
    <property type="entry name" value="GMC_OxRdtase"/>
</dbReference>
<evidence type="ECO:0000313" key="8">
    <source>
        <dbReference type="EMBL" id="VVD04517.1"/>
    </source>
</evidence>
<feature type="signal peptide" evidence="6">
    <location>
        <begin position="1"/>
        <end position="17"/>
    </location>
</feature>
<dbReference type="Pfam" id="PF00732">
    <property type="entry name" value="GMC_oxred_N"/>
    <property type="match status" value="1"/>
</dbReference>
<keyword evidence="6" id="KW-0732">Signal</keyword>
<evidence type="ECO:0000313" key="9">
    <source>
        <dbReference type="Proteomes" id="UP000324832"/>
    </source>
</evidence>
<dbReference type="AlphaFoldDB" id="A0A5E4R2C9"/>
<proteinExistence type="inferred from homology"/>
<gene>
    <name evidence="8" type="ORF">LSINAPIS_LOCUS14255</name>
</gene>
<dbReference type="InterPro" id="IPR007867">
    <property type="entry name" value="GMC_OxRtase_C"/>
</dbReference>
<dbReference type="PIRSF" id="PIRSF000137">
    <property type="entry name" value="Alcohol_oxidase"/>
    <property type="match status" value="1"/>
</dbReference>
<dbReference type="InterPro" id="IPR036188">
    <property type="entry name" value="FAD/NAD-bd_sf"/>
</dbReference>
<evidence type="ECO:0000256" key="1">
    <source>
        <dbReference type="ARBA" id="ARBA00001974"/>
    </source>
</evidence>
<evidence type="ECO:0000256" key="6">
    <source>
        <dbReference type="SAM" id="SignalP"/>
    </source>
</evidence>
<dbReference type="GO" id="GO:0050660">
    <property type="term" value="F:flavin adenine dinucleotide binding"/>
    <property type="evidence" value="ECO:0007669"/>
    <property type="project" value="InterPro"/>
</dbReference>
<evidence type="ECO:0000256" key="3">
    <source>
        <dbReference type="ARBA" id="ARBA00022630"/>
    </source>
</evidence>
<keyword evidence="3" id="KW-0285">Flavoprotein</keyword>
<keyword evidence="4 5" id="KW-0274">FAD</keyword>
<accession>A0A5E4R2C9</accession>
<comment type="similarity">
    <text evidence="2">Belongs to the GMC oxidoreductase family.</text>
</comment>
<sequence>MTLYKFLLFCGIFMVQSYHAMCCTNNTDCPNPTTGMAASIFNDALNFFQKDECNINNNVNPKSDVNDQDEFDFIIVGAGTAGCVVARRLVDQNYNVLLLEAGPEPPVEAKIPNLDKSMYMTKYDWQYYTIDNGLTSQALVGGSTYWPRGKMLGGSHQINLMFYYKGVAHDYESWEDLGNNNWSDEIINKFFKKAESLQSEKLLNNDEIKNSYGLDGLQVINTVNFTYSNIIDKILESYQEMGIENKEDLNTANLSGSGRGTVTAANGMRTTTYAMYVEPIISRQNLKVINQAYVTNILIDDDLKAYGVEVDIDGKNMTFNAKFEVILSAGAINTPHLLMLSGVGDKKHLESNNIECKVHLPAVGQNLQDHAAVSIPIMLDPQNSTSERDANFDVIKYLYNRTGYLAQLSVTDISAFYSKTQNLSYPEFQNLLAIFNTPSELEMFLSVLKYKERVINSLKQQAQNHSTYVFEVALLHPLSRGSIVLNSSNPYEYPLIDSNYFGELKDLELITEGIQILTKIIDTDYFKSNNAFIPRLEWPDCDQFELNSGDYWKCVAKNTVTTLYHPAGTASMGPDPKQFVVDDRLRVHLMKNLRIIDASIIPNITSCNINGPTLMIAERGSALVIEDHS</sequence>
<reference evidence="8 9" key="1">
    <citation type="submission" date="2017-07" db="EMBL/GenBank/DDBJ databases">
        <authorList>
            <person name="Talla V."/>
            <person name="Backstrom N."/>
        </authorList>
    </citation>
    <scope>NUCLEOTIDE SEQUENCE [LARGE SCALE GENOMIC DNA]</scope>
</reference>
<dbReference type="PANTHER" id="PTHR11552:SF147">
    <property type="entry name" value="CHOLINE DEHYDROGENASE, MITOCHONDRIAL"/>
    <property type="match status" value="1"/>
</dbReference>
<dbReference type="InterPro" id="IPR000172">
    <property type="entry name" value="GMC_OxRdtase_N"/>
</dbReference>
<dbReference type="SUPFAM" id="SSF51905">
    <property type="entry name" value="FAD/NAD(P)-binding domain"/>
    <property type="match status" value="1"/>
</dbReference>
<evidence type="ECO:0000259" key="7">
    <source>
        <dbReference type="PROSITE" id="PS00624"/>
    </source>
</evidence>
<dbReference type="Gene3D" id="3.50.50.60">
    <property type="entry name" value="FAD/NAD(P)-binding domain"/>
    <property type="match status" value="1"/>
</dbReference>
<feature type="domain" description="Glucose-methanol-choline oxidoreductase N-terminal" evidence="7">
    <location>
        <begin position="330"/>
        <end position="344"/>
    </location>
</feature>
<feature type="binding site" evidence="5">
    <location>
        <position position="294"/>
    </location>
    <ligand>
        <name>FAD</name>
        <dbReference type="ChEBI" id="CHEBI:57692"/>
    </ligand>
</feature>
<comment type="cofactor">
    <cofactor evidence="1 5">
        <name>FAD</name>
        <dbReference type="ChEBI" id="CHEBI:57692"/>
    </cofactor>
</comment>
<keyword evidence="9" id="KW-1185">Reference proteome</keyword>
<evidence type="ECO:0000256" key="4">
    <source>
        <dbReference type="ARBA" id="ARBA00022827"/>
    </source>
</evidence>
<evidence type="ECO:0000256" key="5">
    <source>
        <dbReference type="PIRSR" id="PIRSR000137-2"/>
    </source>
</evidence>